<evidence type="ECO:0000313" key="2">
    <source>
        <dbReference type="Proteomes" id="UP001230005"/>
    </source>
</evidence>
<name>A0ABU0A278_9BACI</name>
<reference evidence="1 2" key="1">
    <citation type="submission" date="2023-07" db="EMBL/GenBank/DDBJ databases">
        <title>Genomic Encyclopedia of Type Strains, Phase IV (KMG-IV): sequencing the most valuable type-strain genomes for metagenomic binning, comparative biology and taxonomic classification.</title>
        <authorList>
            <person name="Goeker M."/>
        </authorList>
    </citation>
    <scope>NUCLEOTIDE SEQUENCE [LARGE SCALE GENOMIC DNA]</scope>
    <source>
        <strain evidence="1 2">DSM 9768</strain>
    </source>
</reference>
<accession>A0ABU0A278</accession>
<protein>
    <recommendedName>
        <fullName evidence="3">Apea-like HEPN domain-containing protein</fullName>
    </recommendedName>
</protein>
<dbReference type="Proteomes" id="UP001230005">
    <property type="component" value="Unassembled WGS sequence"/>
</dbReference>
<proteinExistence type="predicted"/>
<evidence type="ECO:0000313" key="1">
    <source>
        <dbReference type="EMBL" id="MDQ0257097.1"/>
    </source>
</evidence>
<dbReference type="RefSeq" id="WP_307330278.1">
    <property type="nucleotide sequence ID" value="NZ_JAUSUG010000023.1"/>
</dbReference>
<organism evidence="1 2">
    <name type="scientific">Evansella vedderi</name>
    <dbReference type="NCBI Taxonomy" id="38282"/>
    <lineage>
        <taxon>Bacteria</taxon>
        <taxon>Bacillati</taxon>
        <taxon>Bacillota</taxon>
        <taxon>Bacilli</taxon>
        <taxon>Bacillales</taxon>
        <taxon>Bacillaceae</taxon>
        <taxon>Evansella</taxon>
    </lineage>
</organism>
<dbReference type="EMBL" id="JAUSUG010000023">
    <property type="protein sequence ID" value="MDQ0257097.1"/>
    <property type="molecule type" value="Genomic_DNA"/>
</dbReference>
<gene>
    <name evidence="1" type="ORF">J2S74_004543</name>
</gene>
<sequence length="451" mass="53803">MEEVIRKLIKNIDGEIDMKFDYENVDSNIRLSKARWKVVFYIILSDNEETNLSMIDEYIANLSDIDSLIEENNTEIWIGNESLTIYHEDWPKEYYIELEKSDFTTIFSIIKDFISLKYIPVLACYREDYFEVLINHSEIVWGDGLSHISVVADKKENIKEKIFYEITPISKEFSTIIMNNQFYSHIEVEDSFTTLKVYNVNTNTNISMDSQEIEEKLLYYAKCILFDLSYKYSVTITFEELPMDDEDEGDFEYISEELNEIKAPYLKKEYDPDLLDYYHRALEMSESEFKYLAYYQVLECIFDEVYLHETVQDVKQIMNSNWFSSYKDSDIREVIETVDKYNKSKNDREKLKLVLERYFKGEVHEEAYLLANRDITKILKNELNKISQDKDVKDLQKLATVLYDFRCACTHSNRTFPFRASYDKTNEELKVYIKLIKQVVEKVIQNYVYIS</sequence>
<keyword evidence="2" id="KW-1185">Reference proteome</keyword>
<comment type="caution">
    <text evidence="1">The sequence shown here is derived from an EMBL/GenBank/DDBJ whole genome shotgun (WGS) entry which is preliminary data.</text>
</comment>
<evidence type="ECO:0008006" key="3">
    <source>
        <dbReference type="Google" id="ProtNLM"/>
    </source>
</evidence>